<evidence type="ECO:0008006" key="4">
    <source>
        <dbReference type="Google" id="ProtNLM"/>
    </source>
</evidence>
<dbReference type="InterPro" id="IPR032675">
    <property type="entry name" value="LRR_dom_sf"/>
</dbReference>
<dbReference type="SUPFAM" id="SSF52047">
    <property type="entry name" value="RNI-like"/>
    <property type="match status" value="1"/>
</dbReference>
<reference evidence="2 3" key="1">
    <citation type="submission" date="2016-06" db="EMBL/GenBank/DDBJ databases">
        <title>Comparative genomics of the ectomycorrhizal sister species Rhizopogon vinicolor and Rhizopogon vesiculosus (Basidiomycota: Boletales) reveals a divergence of the mating type B locus.</title>
        <authorList>
            <consortium name="DOE Joint Genome Institute"/>
            <person name="Mujic A.B."/>
            <person name="Kuo A."/>
            <person name="Tritt A."/>
            <person name="Lipzen A."/>
            <person name="Chen C."/>
            <person name="Johnson J."/>
            <person name="Sharma A."/>
            <person name="Barry K."/>
            <person name="Grigoriev I.V."/>
            <person name="Spatafora J.W."/>
        </authorList>
    </citation>
    <scope>NUCLEOTIDE SEQUENCE [LARGE SCALE GENOMIC DNA]</scope>
    <source>
        <strain evidence="2 3">AM-OR11-026</strain>
    </source>
</reference>
<name>A0A1B7N8I5_9AGAM</name>
<evidence type="ECO:0000256" key="1">
    <source>
        <dbReference type="SAM" id="MobiDB-lite"/>
    </source>
</evidence>
<feature type="region of interest" description="Disordered" evidence="1">
    <location>
        <begin position="361"/>
        <end position="380"/>
    </location>
</feature>
<dbReference type="EMBL" id="KV448188">
    <property type="protein sequence ID" value="OAX41166.1"/>
    <property type="molecule type" value="Genomic_DNA"/>
</dbReference>
<protein>
    <recommendedName>
        <fullName evidence="4">F-box domain-containing protein</fullName>
    </recommendedName>
</protein>
<accession>A0A1B7N8I5</accession>
<dbReference type="Proteomes" id="UP000092154">
    <property type="component" value="Unassembled WGS sequence"/>
</dbReference>
<gene>
    <name evidence="2" type="ORF">K503DRAFT_686042</name>
</gene>
<evidence type="ECO:0000313" key="2">
    <source>
        <dbReference type="EMBL" id="OAX41166.1"/>
    </source>
</evidence>
<evidence type="ECO:0000313" key="3">
    <source>
        <dbReference type="Proteomes" id="UP000092154"/>
    </source>
</evidence>
<feature type="region of interest" description="Disordered" evidence="1">
    <location>
        <begin position="152"/>
        <end position="183"/>
    </location>
</feature>
<dbReference type="AlphaFoldDB" id="A0A1B7N8I5"/>
<dbReference type="InParanoid" id="A0A1B7N8I5"/>
<organism evidence="2 3">
    <name type="scientific">Rhizopogon vinicolor AM-OR11-026</name>
    <dbReference type="NCBI Taxonomy" id="1314800"/>
    <lineage>
        <taxon>Eukaryota</taxon>
        <taxon>Fungi</taxon>
        <taxon>Dikarya</taxon>
        <taxon>Basidiomycota</taxon>
        <taxon>Agaricomycotina</taxon>
        <taxon>Agaricomycetes</taxon>
        <taxon>Agaricomycetidae</taxon>
        <taxon>Boletales</taxon>
        <taxon>Suillineae</taxon>
        <taxon>Rhizopogonaceae</taxon>
        <taxon>Rhizopogon</taxon>
    </lineage>
</organism>
<sequence length="731" mass="79665">MAAGLQYPPELLFTICEYIYAAGLPPSSTSSLDPLAIGEYGAPTALPSSMPPANWSEPVARKTLSRLCLVNHAWYEAARPWLWHKLEVRLPRSWLALVDEITGTEDDERAVLAVKESIQAAAHAALASSMLIGSSSGEEAARKWKESILESLTSPDGSIPPELLTPPASRDPSPRRIRAKSESPARWKIMRSISDAVQNVMDLTEPGVYGVMIHNTFVLVPRLHDPRPGRFVRHLDFNHFRTIGMRRSVDDSATSRFVTGERVETLLKELPNLIAFGATEYMDGALSLPVLNELLLRGSPSGGRGRPTRARGLVAVDLEEEDRERRRDCKELVAIDLTGCVSAVFVRALKEFVNTHILHQDGYSSGSDDESRRQSRRSRASRFIQEEPLTFPGLQRLGLRGVKSIQSHTLTPFVLAFPSLTHLDLSATRVTPELLTALGGSTVRLHSLALARCIRLTGSSIRDFLVRAPAAAQIQELTLYGDQTFPTPISTDDLDEIISLAPCFTSGELTYLDLSSAPVTKELLIDVCKPLPKLRSLGLSYIPDLELGDIAKFLKTKAPNVEVLTLVSTSPDLDRNRAGAGVGIPRGSAQQASLALHSRLIGPLCIPAYASTLLSQTVVVPPPPTRLRVIELSVPTLTGLGAGAGTWRIIKSKGGRGWYVDTACGWVGAELKRNLPKEHPLRVQMDRLADANGNVNSGVGWHARKMEILHGCGMLGREDGLYGAVSFAYQG</sequence>
<keyword evidence="3" id="KW-1185">Reference proteome</keyword>
<dbReference type="STRING" id="1314800.A0A1B7N8I5"/>
<dbReference type="OrthoDB" id="9994419at2759"/>
<dbReference type="Gene3D" id="3.80.10.10">
    <property type="entry name" value="Ribonuclease Inhibitor"/>
    <property type="match status" value="1"/>
</dbReference>
<proteinExistence type="predicted"/>